<dbReference type="Proteomes" id="UP001283361">
    <property type="component" value="Unassembled WGS sequence"/>
</dbReference>
<gene>
    <name evidence="2" type="ORF">RRG08_030234</name>
</gene>
<protein>
    <submittedName>
        <fullName evidence="2">Uncharacterized protein</fullName>
    </submittedName>
</protein>
<keyword evidence="1" id="KW-0812">Transmembrane</keyword>
<comment type="caution">
    <text evidence="2">The sequence shown here is derived from an EMBL/GenBank/DDBJ whole genome shotgun (WGS) entry which is preliminary data.</text>
</comment>
<accession>A0AAE1E0N5</accession>
<keyword evidence="3" id="KW-1185">Reference proteome</keyword>
<evidence type="ECO:0000256" key="1">
    <source>
        <dbReference type="SAM" id="Phobius"/>
    </source>
</evidence>
<feature type="transmembrane region" description="Helical" evidence="1">
    <location>
        <begin position="89"/>
        <end position="111"/>
    </location>
</feature>
<reference evidence="2" key="1">
    <citation type="journal article" date="2023" name="G3 (Bethesda)">
        <title>A reference genome for the long-term kleptoplast-retaining sea slug Elysia crispata morphotype clarki.</title>
        <authorList>
            <person name="Eastman K.E."/>
            <person name="Pendleton A.L."/>
            <person name="Shaikh M.A."/>
            <person name="Suttiyut T."/>
            <person name="Ogas R."/>
            <person name="Tomko P."/>
            <person name="Gavelis G."/>
            <person name="Widhalm J.R."/>
            <person name="Wisecaver J.H."/>
        </authorList>
    </citation>
    <scope>NUCLEOTIDE SEQUENCE</scope>
    <source>
        <strain evidence="2">ECLA1</strain>
    </source>
</reference>
<dbReference type="EMBL" id="JAWDGP010001755">
    <property type="protein sequence ID" value="KAK3788533.1"/>
    <property type="molecule type" value="Genomic_DNA"/>
</dbReference>
<keyword evidence="1" id="KW-1133">Transmembrane helix</keyword>
<keyword evidence="1" id="KW-0472">Membrane</keyword>
<sequence>MIDVANTCYNIGALATGPSMREAILVRRLTGSAPLWRFLVVIPCIRRTNSGIPVLVFVGSERRLETGDKSHLVLTIGPRIENGGNLNTAIDLGAVECLTLLAFVAAALFMWD</sequence>
<evidence type="ECO:0000313" key="2">
    <source>
        <dbReference type="EMBL" id="KAK3788533.1"/>
    </source>
</evidence>
<organism evidence="2 3">
    <name type="scientific">Elysia crispata</name>
    <name type="common">lettuce slug</name>
    <dbReference type="NCBI Taxonomy" id="231223"/>
    <lineage>
        <taxon>Eukaryota</taxon>
        <taxon>Metazoa</taxon>
        <taxon>Spiralia</taxon>
        <taxon>Lophotrochozoa</taxon>
        <taxon>Mollusca</taxon>
        <taxon>Gastropoda</taxon>
        <taxon>Heterobranchia</taxon>
        <taxon>Euthyneura</taxon>
        <taxon>Panpulmonata</taxon>
        <taxon>Sacoglossa</taxon>
        <taxon>Placobranchoidea</taxon>
        <taxon>Plakobranchidae</taxon>
        <taxon>Elysia</taxon>
    </lineage>
</organism>
<evidence type="ECO:0000313" key="3">
    <source>
        <dbReference type="Proteomes" id="UP001283361"/>
    </source>
</evidence>
<dbReference type="AlphaFoldDB" id="A0AAE1E0N5"/>
<name>A0AAE1E0N5_9GAST</name>
<proteinExistence type="predicted"/>